<sequence>MQDETAIRQALPTLETVRQAAARLQPTLAPTPTLRPPDLADDLGLDLRLKAENLQRTGSFKARGALNWVLTASPAELAGGLITVSAGNHALALAWAAGARGVPVTVVMPEGSSSLKIRGARALGAEVIVRGSISEAVAYTHELRTERGLTLVHPYDDPRVMAGQGTVGLELLAAVPDAACALCPVGGGGLISGLGIALRALRPDIRVIGVEPAGAATLRNAWDRNDPSARLERVETIAASLAPVVVGRYTYAASRAVVDELVTVSEDAIREATRQLIGRARLYVETGCSVGIAALLEGRVSPDPDRPTVAIITGGNMDFEQFAELAAG</sequence>
<reference evidence="6 7" key="1">
    <citation type="submission" date="2018-05" db="EMBL/GenBank/DDBJ databases">
        <title>Spiribacter halobius sp. nov., a moderately halophilic bacterium isolated from marine solar saltern.</title>
        <authorList>
            <person name="Zheng W.-S."/>
            <person name="Lu D.-C."/>
            <person name="Du Z.-J."/>
        </authorList>
    </citation>
    <scope>NUCLEOTIDE SEQUENCE [LARGE SCALE GENOMIC DNA]</scope>
    <source>
        <strain evidence="6 7">E85</strain>
    </source>
</reference>
<evidence type="ECO:0000256" key="2">
    <source>
        <dbReference type="ARBA" id="ARBA00010869"/>
    </source>
</evidence>
<evidence type="ECO:0000259" key="5">
    <source>
        <dbReference type="Pfam" id="PF00291"/>
    </source>
</evidence>
<dbReference type="Pfam" id="PF00291">
    <property type="entry name" value="PALP"/>
    <property type="match status" value="1"/>
</dbReference>
<dbReference type="InterPro" id="IPR000634">
    <property type="entry name" value="Ser/Thr_deHydtase_PyrdxlP-BS"/>
</dbReference>
<dbReference type="PANTHER" id="PTHR48078">
    <property type="entry name" value="THREONINE DEHYDRATASE, MITOCHONDRIAL-RELATED"/>
    <property type="match status" value="1"/>
</dbReference>
<comment type="caution">
    <text evidence="6">The sequence shown here is derived from an EMBL/GenBank/DDBJ whole genome shotgun (WGS) entry which is preliminary data.</text>
</comment>
<proteinExistence type="inferred from homology"/>
<dbReference type="AlphaFoldDB" id="A0A2U2N956"/>
<dbReference type="OrthoDB" id="9811476at2"/>
<gene>
    <name evidence="6" type="ORF">DEM34_01975</name>
</gene>
<dbReference type="Proteomes" id="UP000245474">
    <property type="component" value="Unassembled WGS sequence"/>
</dbReference>
<evidence type="ECO:0000313" key="6">
    <source>
        <dbReference type="EMBL" id="PWG65529.1"/>
    </source>
</evidence>
<dbReference type="InterPro" id="IPR001926">
    <property type="entry name" value="TrpB-like_PALP"/>
</dbReference>
<dbReference type="InterPro" id="IPR036052">
    <property type="entry name" value="TrpB-like_PALP_sf"/>
</dbReference>
<evidence type="ECO:0000313" key="7">
    <source>
        <dbReference type="Proteomes" id="UP000245474"/>
    </source>
</evidence>
<dbReference type="GO" id="GO:0030170">
    <property type="term" value="F:pyridoxal phosphate binding"/>
    <property type="evidence" value="ECO:0007669"/>
    <property type="project" value="InterPro"/>
</dbReference>
<dbReference type="InterPro" id="IPR050147">
    <property type="entry name" value="Ser/Thr_Dehydratase"/>
</dbReference>
<evidence type="ECO:0000256" key="4">
    <source>
        <dbReference type="ARBA" id="ARBA00023239"/>
    </source>
</evidence>
<comment type="cofactor">
    <cofactor evidence="1">
        <name>pyridoxal 5'-phosphate</name>
        <dbReference type="ChEBI" id="CHEBI:597326"/>
    </cofactor>
</comment>
<dbReference type="Gene3D" id="3.40.50.1100">
    <property type="match status" value="2"/>
</dbReference>
<dbReference type="GO" id="GO:0006567">
    <property type="term" value="P:L-threonine catabolic process"/>
    <property type="evidence" value="ECO:0007669"/>
    <property type="project" value="TreeGrafter"/>
</dbReference>
<dbReference type="GO" id="GO:0003941">
    <property type="term" value="F:L-serine ammonia-lyase activity"/>
    <property type="evidence" value="ECO:0007669"/>
    <property type="project" value="TreeGrafter"/>
</dbReference>
<feature type="domain" description="Tryptophan synthase beta chain-like PALP" evidence="5">
    <location>
        <begin position="26"/>
        <end position="314"/>
    </location>
</feature>
<protein>
    <submittedName>
        <fullName evidence="6">Threonine/serine dehydratase</fullName>
    </submittedName>
</protein>
<dbReference type="PANTHER" id="PTHR48078:SF6">
    <property type="entry name" value="L-THREONINE DEHYDRATASE CATABOLIC TDCB"/>
    <property type="match status" value="1"/>
</dbReference>
<dbReference type="GO" id="GO:0009097">
    <property type="term" value="P:isoleucine biosynthetic process"/>
    <property type="evidence" value="ECO:0007669"/>
    <property type="project" value="TreeGrafter"/>
</dbReference>
<evidence type="ECO:0000256" key="1">
    <source>
        <dbReference type="ARBA" id="ARBA00001933"/>
    </source>
</evidence>
<dbReference type="RefSeq" id="WP_109675701.1">
    <property type="nucleotide sequence ID" value="NZ_CP086615.1"/>
</dbReference>
<dbReference type="EMBL" id="QFFI01000002">
    <property type="protein sequence ID" value="PWG65529.1"/>
    <property type="molecule type" value="Genomic_DNA"/>
</dbReference>
<dbReference type="SUPFAM" id="SSF53686">
    <property type="entry name" value="Tryptophan synthase beta subunit-like PLP-dependent enzymes"/>
    <property type="match status" value="1"/>
</dbReference>
<comment type="similarity">
    <text evidence="2">Belongs to the serine/threonine dehydratase family.</text>
</comment>
<keyword evidence="4" id="KW-0456">Lyase</keyword>
<keyword evidence="7" id="KW-1185">Reference proteome</keyword>
<organism evidence="6 7">
    <name type="scientific">Sediminicurvatus halobius</name>
    <dbReference type="NCBI Taxonomy" id="2182432"/>
    <lineage>
        <taxon>Bacteria</taxon>
        <taxon>Pseudomonadati</taxon>
        <taxon>Pseudomonadota</taxon>
        <taxon>Gammaproteobacteria</taxon>
        <taxon>Chromatiales</taxon>
        <taxon>Ectothiorhodospiraceae</taxon>
        <taxon>Sediminicurvatus</taxon>
    </lineage>
</organism>
<dbReference type="FunFam" id="3.40.50.1100:FF:000005">
    <property type="entry name" value="Threonine dehydratase catabolic"/>
    <property type="match status" value="1"/>
</dbReference>
<evidence type="ECO:0000256" key="3">
    <source>
        <dbReference type="ARBA" id="ARBA00022898"/>
    </source>
</evidence>
<keyword evidence="3" id="KW-0663">Pyridoxal phosphate</keyword>
<dbReference type="GO" id="GO:0006565">
    <property type="term" value="P:L-serine catabolic process"/>
    <property type="evidence" value="ECO:0007669"/>
    <property type="project" value="TreeGrafter"/>
</dbReference>
<dbReference type="GO" id="GO:0004794">
    <property type="term" value="F:threonine deaminase activity"/>
    <property type="evidence" value="ECO:0007669"/>
    <property type="project" value="TreeGrafter"/>
</dbReference>
<name>A0A2U2N956_9GAMM</name>
<dbReference type="PROSITE" id="PS00165">
    <property type="entry name" value="DEHYDRATASE_SER_THR"/>
    <property type="match status" value="1"/>
</dbReference>
<accession>A0A2U2N956</accession>